<dbReference type="Pfam" id="PF14541">
    <property type="entry name" value="TAXi_C"/>
    <property type="match status" value="1"/>
</dbReference>
<evidence type="ECO:0000313" key="7">
    <source>
        <dbReference type="Proteomes" id="UP001497480"/>
    </source>
</evidence>
<feature type="domain" description="Peptidase A1" evidence="5">
    <location>
        <begin position="1"/>
        <end position="164"/>
    </location>
</feature>
<protein>
    <recommendedName>
        <fullName evidence="5">Peptidase A1 domain-containing protein</fullName>
    </recommendedName>
</protein>
<dbReference type="AlphaFoldDB" id="A0AAV1XG61"/>
<sequence>MIYSPLIPKQRFYNLKLESITVNGQMLQVDPEVFKTSSRKGAIVDSGTTLAFFNEGVYNPLVDAITRTIPPSVGTTDSDGYHCYLVTNSELSIINIFPLVSLNFANQASMVLRPEDYLLPLPMLGGEKWCIGFQKAQDQTILGDIILKDKIIVYDLAKQRIGWTYHNCSLPFNVSTRSSGKSITEKGGTLHLTMIVVLVFFMHLI</sequence>
<dbReference type="InterPro" id="IPR033121">
    <property type="entry name" value="PEPTIDASE_A1"/>
</dbReference>
<dbReference type="SUPFAM" id="SSF50630">
    <property type="entry name" value="Acid proteases"/>
    <property type="match status" value="1"/>
</dbReference>
<comment type="caution">
    <text evidence="6">The sequence shown here is derived from an EMBL/GenBank/DDBJ whole genome shotgun (WGS) entry which is preliminary data.</text>
</comment>
<proteinExistence type="inferred from homology"/>
<gene>
    <name evidence="6" type="ORF">LLUT_LOCUS21594</name>
</gene>
<accession>A0AAV1XG61</accession>
<keyword evidence="4" id="KW-0378">Hydrolase</keyword>
<evidence type="ECO:0000256" key="1">
    <source>
        <dbReference type="ARBA" id="ARBA00007447"/>
    </source>
</evidence>
<dbReference type="InterPro" id="IPR021109">
    <property type="entry name" value="Peptidase_aspartic_dom_sf"/>
</dbReference>
<evidence type="ECO:0000256" key="2">
    <source>
        <dbReference type="ARBA" id="ARBA00022670"/>
    </source>
</evidence>
<dbReference type="Gene3D" id="2.40.70.10">
    <property type="entry name" value="Acid Proteases"/>
    <property type="match status" value="1"/>
</dbReference>
<dbReference type="GO" id="GO:0006508">
    <property type="term" value="P:proteolysis"/>
    <property type="evidence" value="ECO:0007669"/>
    <property type="project" value="UniProtKB-KW"/>
</dbReference>
<reference evidence="6 7" key="1">
    <citation type="submission" date="2024-03" db="EMBL/GenBank/DDBJ databases">
        <authorList>
            <person name="Martinez-Hernandez J."/>
        </authorList>
    </citation>
    <scope>NUCLEOTIDE SEQUENCE [LARGE SCALE GENOMIC DNA]</scope>
</reference>
<dbReference type="Proteomes" id="UP001497480">
    <property type="component" value="Unassembled WGS sequence"/>
</dbReference>
<dbReference type="PANTHER" id="PTHR13683:SF375">
    <property type="entry name" value="PEPTIDASE A1 DOMAIN-CONTAINING PROTEIN"/>
    <property type="match status" value="1"/>
</dbReference>
<evidence type="ECO:0000256" key="4">
    <source>
        <dbReference type="ARBA" id="ARBA00022801"/>
    </source>
</evidence>
<evidence type="ECO:0000256" key="3">
    <source>
        <dbReference type="ARBA" id="ARBA00022729"/>
    </source>
</evidence>
<organism evidence="6 7">
    <name type="scientific">Lupinus luteus</name>
    <name type="common">European yellow lupine</name>
    <dbReference type="NCBI Taxonomy" id="3873"/>
    <lineage>
        <taxon>Eukaryota</taxon>
        <taxon>Viridiplantae</taxon>
        <taxon>Streptophyta</taxon>
        <taxon>Embryophyta</taxon>
        <taxon>Tracheophyta</taxon>
        <taxon>Spermatophyta</taxon>
        <taxon>Magnoliopsida</taxon>
        <taxon>eudicotyledons</taxon>
        <taxon>Gunneridae</taxon>
        <taxon>Pentapetalae</taxon>
        <taxon>rosids</taxon>
        <taxon>fabids</taxon>
        <taxon>Fabales</taxon>
        <taxon>Fabaceae</taxon>
        <taxon>Papilionoideae</taxon>
        <taxon>50 kb inversion clade</taxon>
        <taxon>genistoids sensu lato</taxon>
        <taxon>core genistoids</taxon>
        <taxon>Genisteae</taxon>
        <taxon>Lupinus</taxon>
    </lineage>
</organism>
<dbReference type="PROSITE" id="PS51767">
    <property type="entry name" value="PEPTIDASE_A1"/>
    <property type="match status" value="1"/>
</dbReference>
<keyword evidence="7" id="KW-1185">Reference proteome</keyword>
<keyword evidence="2" id="KW-0645">Protease</keyword>
<dbReference type="GO" id="GO:0004190">
    <property type="term" value="F:aspartic-type endopeptidase activity"/>
    <property type="evidence" value="ECO:0007669"/>
    <property type="project" value="InterPro"/>
</dbReference>
<dbReference type="PANTHER" id="PTHR13683">
    <property type="entry name" value="ASPARTYL PROTEASES"/>
    <property type="match status" value="1"/>
</dbReference>
<name>A0AAV1XG61_LUPLU</name>
<evidence type="ECO:0000259" key="5">
    <source>
        <dbReference type="PROSITE" id="PS51767"/>
    </source>
</evidence>
<comment type="similarity">
    <text evidence="1">Belongs to the peptidase A1 family.</text>
</comment>
<dbReference type="InterPro" id="IPR001461">
    <property type="entry name" value="Aspartic_peptidase_A1"/>
</dbReference>
<dbReference type="FunFam" id="2.40.70.10:FF:000018">
    <property type="entry name" value="Aspartic proteinase-like protein 2"/>
    <property type="match status" value="1"/>
</dbReference>
<keyword evidence="3" id="KW-0732">Signal</keyword>
<evidence type="ECO:0000313" key="6">
    <source>
        <dbReference type="EMBL" id="CAL0320534.1"/>
    </source>
</evidence>
<dbReference type="InterPro" id="IPR032799">
    <property type="entry name" value="TAXi_C"/>
</dbReference>
<dbReference type="EMBL" id="CAXHTB010000015">
    <property type="protein sequence ID" value="CAL0320534.1"/>
    <property type="molecule type" value="Genomic_DNA"/>
</dbReference>